<dbReference type="Pfam" id="PF13632">
    <property type="entry name" value="Glyco_trans_2_3"/>
    <property type="match status" value="1"/>
</dbReference>
<feature type="domain" description="Glycosyl transferase family 1" evidence="1">
    <location>
        <begin position="369"/>
        <end position="491"/>
    </location>
</feature>
<dbReference type="EC" id="2.4.-.-" evidence="3"/>
<dbReference type="SUPFAM" id="SSF53756">
    <property type="entry name" value="UDP-Glycosyltransferase/glycogen phosphorylase"/>
    <property type="match status" value="2"/>
</dbReference>
<dbReference type="PANTHER" id="PTHR46656:SF3">
    <property type="entry name" value="PUTATIVE-RELATED"/>
    <property type="match status" value="1"/>
</dbReference>
<proteinExistence type="predicted"/>
<dbReference type="SUPFAM" id="SSF53448">
    <property type="entry name" value="Nucleotide-diphospho-sugar transferases"/>
    <property type="match status" value="1"/>
</dbReference>
<keyword evidence="4" id="KW-1185">Reference proteome</keyword>
<keyword evidence="3" id="KW-0808">Transferase</keyword>
<dbReference type="GO" id="GO:0016757">
    <property type="term" value="F:glycosyltransferase activity"/>
    <property type="evidence" value="ECO:0007669"/>
    <property type="project" value="UniProtKB-KW"/>
</dbReference>
<dbReference type="Gene3D" id="3.40.50.2000">
    <property type="entry name" value="Glycogen Phosphorylase B"/>
    <property type="match status" value="2"/>
</dbReference>
<dbReference type="CDD" id="cd03801">
    <property type="entry name" value="GT4_PimA-like"/>
    <property type="match status" value="2"/>
</dbReference>
<gene>
    <name evidence="3" type="ORF">MWN33_06090</name>
</gene>
<dbReference type="Proteomes" id="UP001202867">
    <property type="component" value="Unassembled WGS sequence"/>
</dbReference>
<dbReference type="EMBL" id="JALKCG010000001">
    <property type="protein sequence ID" value="MCK0207600.1"/>
    <property type="molecule type" value="Genomic_DNA"/>
</dbReference>
<protein>
    <submittedName>
        <fullName evidence="3">Glycosyltransferase</fullName>
        <ecNumber evidence="3">2.4.-.-</ecNumber>
    </submittedName>
</protein>
<dbReference type="InterPro" id="IPR029044">
    <property type="entry name" value="Nucleotide-diphossugar_trans"/>
</dbReference>
<evidence type="ECO:0000313" key="4">
    <source>
        <dbReference type="Proteomes" id="UP001202867"/>
    </source>
</evidence>
<dbReference type="Pfam" id="PF13692">
    <property type="entry name" value="Glyco_trans_1_4"/>
    <property type="match status" value="1"/>
</dbReference>
<organism evidence="3 4">
    <name type="scientific">Ancylobacter koreensis</name>
    <dbReference type="NCBI Taxonomy" id="266121"/>
    <lineage>
        <taxon>Bacteria</taxon>
        <taxon>Pseudomonadati</taxon>
        <taxon>Pseudomonadota</taxon>
        <taxon>Alphaproteobacteria</taxon>
        <taxon>Hyphomicrobiales</taxon>
        <taxon>Xanthobacteraceae</taxon>
        <taxon>Ancylobacter</taxon>
    </lineage>
</organism>
<evidence type="ECO:0000313" key="3">
    <source>
        <dbReference type="EMBL" id="MCK0207600.1"/>
    </source>
</evidence>
<comment type="caution">
    <text evidence="3">The sequence shown here is derived from an EMBL/GenBank/DDBJ whole genome shotgun (WGS) entry which is preliminary data.</text>
</comment>
<sequence>MNLKQAVDRTLLVIPSVDGAHLLERMLPTLRLPGSSVLVIDQGSTDGTVELCHRHGVGVLRTGERLTYTQACNLGARLARARGCAFLFVGNNDIAFLTDVVRECLAELIADPKLGIVAPAQIVVDEAAGVNVHTYRVFWNLHHRVFQHDTRPPAPGTRRLEADFCELTLAGLRLSTVDELGFLDDDFGFYHEDADFGFRLREAGYGCAYLPQSTIRHWTSSTMGAGSPRQTYYSTRNKRLFVEKHVTRQVLHRDHGSAEVHSWARINRHLHRTLGEMGMINPACPELIFSHPGTRPLDHLFTVWETTRLPDRWLQYGRLYRTVMTTSRWGTQVLRQEGFANAAYVPLGVESDVFSPWGEAARRYARRTFLWFAHNQHRKGLDVMLAAWADFRRLRPLAHLVVMGTGVRAGVRHAPSFSYRSRHFEISEFVEDGLSIYETIVPLSDEELAALYRGVDFTVCTSRSEGFGFVVAESLACGRPAIFGDYGGTADFRYPGALTFGGRPVPANYADKGFGDVGNWWEPDVEGLVARLVEAYDMDAPRYAALSAAGVRAMRADFSWRNTGFALRAALERAARAGEGPLPVPEPAPISPTPISPAPALATSSPAAPVPACRFVGYVEGDLGLGQALRNDILAARSAGVPTSIYPFNTGIETRRIGSFLPELYDTSAPSPVDVICVATEHVPRVLEAGVIGAGYTILRAYWELPKAPEAWRACLARVDEIWAPSTFVAEAFRGVFDRPIHIVPTAVEPGEGPRPGRAGFGMEEDRFYFLYSFDYYSSPHRKNPLALLWAFRQAFPIGTEKVGLVLKSIGPAAAYPDVQQEIEAALAADPRILRLDGSLGREDMLGLIGAADAYVSLHRSEGFGIGMAEAMMMGKIVIGTDFAGSRDFLSERTGFPVPYALRRVRPEEYAFAHGQVWAEPSTAEAARIMRAVVERPEEAHRRAREGARAIVARFGREAVGRAIRQRLAEIGPGLAARGAPFRAMPAAATQP</sequence>
<dbReference type="PANTHER" id="PTHR46656">
    <property type="entry name" value="PUTATIVE-RELATED"/>
    <property type="match status" value="1"/>
</dbReference>
<dbReference type="RefSeq" id="WP_247199531.1">
    <property type="nucleotide sequence ID" value="NZ_JALKCG010000001.1"/>
</dbReference>
<dbReference type="InterPro" id="IPR001296">
    <property type="entry name" value="Glyco_trans_1"/>
</dbReference>
<accession>A0ABT0DJZ5</accession>
<evidence type="ECO:0000259" key="1">
    <source>
        <dbReference type="Pfam" id="PF00534"/>
    </source>
</evidence>
<feature type="domain" description="Glycosyltransferase 2-like" evidence="2">
    <location>
        <begin position="99"/>
        <end position="225"/>
    </location>
</feature>
<reference evidence="3 4" key="1">
    <citation type="submission" date="2022-04" db="EMBL/GenBank/DDBJ databases">
        <authorList>
            <person name="Grouzdev D.S."/>
            <person name="Pantiukh K.S."/>
            <person name="Krutkina M.S."/>
        </authorList>
    </citation>
    <scope>NUCLEOTIDE SEQUENCE [LARGE SCALE GENOMIC DNA]</scope>
    <source>
        <strain evidence="3 4">Jip08</strain>
    </source>
</reference>
<evidence type="ECO:0000259" key="2">
    <source>
        <dbReference type="Pfam" id="PF13632"/>
    </source>
</evidence>
<reference evidence="4" key="2">
    <citation type="submission" date="2023-07" db="EMBL/GenBank/DDBJ databases">
        <title>Ancylobacter moscoviensis sp. nov., facultatively methylotrophic bacteria from activated sludge and the reclassification of Starkeya novella (Starkey 1934) Kelly et al. 2000 as Ancylobacter novellus comb. nov., Starkeya koreensis Im et al. 2006 as Ancylobacter koreensis comb.nov., Angulomicrobium tetraedrale Vasil'eva et al. 1986 as Ancylobacter tetraedralis comb. nov., Angulomicrobium amanitiforme Fritz et al. 2004 as Ancylobacter amanitiformis comb. nov. and Methylorhabdus multivorans Doronina et al. 1996 as Ancylobacter multivorans comb. nov. and emended description of the genus Ancylobacter.</title>
        <authorList>
            <person name="Doronina N."/>
            <person name="Chemodurova A."/>
            <person name="Grouzdev D."/>
            <person name="Koziaeva V."/>
            <person name="Shi W."/>
            <person name="Wu L."/>
            <person name="Kaparullina E."/>
        </authorList>
    </citation>
    <scope>NUCLEOTIDE SEQUENCE [LARGE SCALE GENOMIC DNA]</scope>
    <source>
        <strain evidence="4">Jip08</strain>
    </source>
</reference>
<name>A0ABT0DJZ5_9HYPH</name>
<dbReference type="InterPro" id="IPR001173">
    <property type="entry name" value="Glyco_trans_2-like"/>
</dbReference>
<keyword evidence="3" id="KW-0328">Glycosyltransferase</keyword>
<dbReference type="Pfam" id="PF00534">
    <property type="entry name" value="Glycos_transf_1"/>
    <property type="match status" value="1"/>
</dbReference>
<dbReference type="Gene3D" id="3.90.550.10">
    <property type="entry name" value="Spore Coat Polysaccharide Biosynthesis Protein SpsA, Chain A"/>
    <property type="match status" value="1"/>
</dbReference>